<evidence type="ECO:0000256" key="5">
    <source>
        <dbReference type="SAM" id="Phobius"/>
    </source>
</evidence>
<accession>A0ABW5CNS1</accession>
<dbReference type="Gene3D" id="2.140.10.10">
    <property type="entry name" value="Quinoprotein alcohol dehydrogenase-like superfamily"/>
    <property type="match status" value="2"/>
</dbReference>
<name>A0ABW5CNS1_9HYPH</name>
<keyword evidence="8" id="KW-1185">Reference proteome</keyword>
<keyword evidence="5" id="KW-0812">Transmembrane</keyword>
<keyword evidence="5" id="KW-0472">Membrane</keyword>
<reference evidence="8" key="1">
    <citation type="journal article" date="2019" name="Int. J. Syst. Evol. Microbiol.">
        <title>The Global Catalogue of Microorganisms (GCM) 10K type strain sequencing project: providing services to taxonomists for standard genome sequencing and annotation.</title>
        <authorList>
            <consortium name="The Broad Institute Genomics Platform"/>
            <consortium name="The Broad Institute Genome Sequencing Center for Infectious Disease"/>
            <person name="Wu L."/>
            <person name="Ma J."/>
        </authorList>
    </citation>
    <scope>NUCLEOTIDE SEQUENCE [LARGE SCALE GENOMIC DNA]</scope>
    <source>
        <strain evidence="8">ZS-35-S2</strain>
    </source>
</reference>
<dbReference type="Proteomes" id="UP001597371">
    <property type="component" value="Unassembled WGS sequence"/>
</dbReference>
<feature type="transmembrane region" description="Helical" evidence="5">
    <location>
        <begin position="38"/>
        <end position="55"/>
    </location>
</feature>
<evidence type="ECO:0000256" key="3">
    <source>
        <dbReference type="ARBA" id="ARBA00023002"/>
    </source>
</evidence>
<keyword evidence="3" id="KW-0560">Oxidoreductase</keyword>
<feature type="transmembrane region" description="Helical" evidence="5">
    <location>
        <begin position="84"/>
        <end position="106"/>
    </location>
</feature>
<feature type="domain" description="Pyrrolo-quinoline quinone repeat" evidence="6">
    <location>
        <begin position="375"/>
        <end position="855"/>
    </location>
</feature>
<evidence type="ECO:0000256" key="4">
    <source>
        <dbReference type="SAM" id="MobiDB-lite"/>
    </source>
</evidence>
<feature type="region of interest" description="Disordered" evidence="4">
    <location>
        <begin position="290"/>
        <end position="350"/>
    </location>
</feature>
<evidence type="ECO:0000313" key="7">
    <source>
        <dbReference type="EMBL" id="MFD2238970.1"/>
    </source>
</evidence>
<comment type="caution">
    <text evidence="7">The sequence shown here is derived from an EMBL/GenBank/DDBJ whole genome shotgun (WGS) entry which is preliminary data.</text>
</comment>
<dbReference type="EMBL" id="JBHUIJ010000022">
    <property type="protein sequence ID" value="MFD2238970.1"/>
    <property type="molecule type" value="Genomic_DNA"/>
</dbReference>
<dbReference type="InterPro" id="IPR002372">
    <property type="entry name" value="PQQ_rpt_dom"/>
</dbReference>
<comment type="similarity">
    <text evidence="2">Belongs to the bacterial PQQ dehydrogenase family.</text>
</comment>
<feature type="domain" description="Pyrrolo-quinoline quinone repeat" evidence="6">
    <location>
        <begin position="180"/>
        <end position="286"/>
    </location>
</feature>
<feature type="transmembrane region" description="Helical" evidence="5">
    <location>
        <begin position="132"/>
        <end position="152"/>
    </location>
</feature>
<protein>
    <submittedName>
        <fullName evidence="7">PQQ-binding-like beta-propeller repeat protein</fullName>
    </submittedName>
</protein>
<sequence>MRSIEHRRVTTILGGLVALLGIGLGGAGAWLAVVGGSFYYVLAGLALLATGILIIRRMKAALLVYALFLLATLLWALWEVGFDWWALAARGGFLVVLGAILLLPVVTRRLGVQDLRDAVDGRKVHATARSGGGLALACALGLAAVVAIASALSDQHRVEGRFEAAEGAAPDARGVPDGEWHAYGRTSDGQRYSPLAQITPANVDGLEVAWQFHTGDVSEPGDPEETTFQVTPLKIGERLFLCTPHQSVIALDAVTGEEIWRYDPQIRGELALQHLTCRGLSYQAPGVERTSAPAQPALPGASEAGAVPVPPAGSQITRGTVNGEQPSTFEGSPDGASDAADGQTQAADPAETVAGTLARPVPDMPVASQGGTALATCANGRLFMPTADGRVIALDPEAGAVCSDFGGGDGQIDLWANMPVVNPGSYYSTSPVVVTANVIIVGGTVLDNVSTNEASGVIRAFDIDTGDLVWNWDSGNPEATAPLAAGETYTPNSPNSWSISSVDETLGLVYVPLGNQPPDQWGGNRSESVERYSSAVVALDIATGEARWAFQTVHHDLWDYDVPSQPSLVDLTIGGETVPALVQPTKQGELYVLDRRTGEPILPVTERPAPQGAAEGDFTAATQPVSALSFDPPPLREKDMWGATLFDQLACRIAFHSYRYEGRYTPPSEEGSIIYPGNFGVFNWGSVAIDPVRQMAFTTPAYLAFTSRLIPREDDTSLVANREPPQGALPALNENFGAPFAVEMGPLLSPLGLPCQSPPWGYVAGADLTTGEIVWMHRNGTVRDASPLPLPFRMGVPSLGGPLVTAGGVAFLSGTIDYYVRAYDVSNGEQLWQHRLPAGGQSTPMTYSGADGRQYLLVVAGGHGSLGTRRGDSVIAYALPGGEGN</sequence>
<dbReference type="SUPFAM" id="SSF50998">
    <property type="entry name" value="Quinoprotein alcohol dehydrogenase-like"/>
    <property type="match status" value="1"/>
</dbReference>
<dbReference type="RefSeq" id="WP_209737418.1">
    <property type="nucleotide sequence ID" value="NZ_CP072611.1"/>
</dbReference>
<proteinExistence type="inferred from homology"/>
<feature type="transmembrane region" description="Helical" evidence="5">
    <location>
        <begin position="12"/>
        <end position="32"/>
    </location>
</feature>
<dbReference type="Pfam" id="PF01011">
    <property type="entry name" value="PQQ"/>
    <property type="match status" value="2"/>
</dbReference>
<evidence type="ECO:0000256" key="2">
    <source>
        <dbReference type="ARBA" id="ARBA00008156"/>
    </source>
</evidence>
<dbReference type="PANTHER" id="PTHR32303">
    <property type="entry name" value="QUINOPROTEIN ALCOHOL DEHYDROGENASE (CYTOCHROME C)"/>
    <property type="match status" value="1"/>
</dbReference>
<evidence type="ECO:0000313" key="8">
    <source>
        <dbReference type="Proteomes" id="UP001597371"/>
    </source>
</evidence>
<comment type="cofactor">
    <cofactor evidence="1">
        <name>pyrroloquinoline quinone</name>
        <dbReference type="ChEBI" id="CHEBI:58442"/>
    </cofactor>
</comment>
<dbReference type="CDD" id="cd10280">
    <property type="entry name" value="PQQ_mGDH"/>
    <property type="match status" value="1"/>
</dbReference>
<feature type="compositionally biased region" description="Polar residues" evidence="4">
    <location>
        <begin position="314"/>
        <end position="330"/>
    </location>
</feature>
<dbReference type="SMART" id="SM00564">
    <property type="entry name" value="PQQ"/>
    <property type="match status" value="5"/>
</dbReference>
<evidence type="ECO:0000259" key="6">
    <source>
        <dbReference type="Pfam" id="PF01011"/>
    </source>
</evidence>
<organism evidence="7 8">
    <name type="scientific">Aureimonas populi</name>
    <dbReference type="NCBI Taxonomy" id="1701758"/>
    <lineage>
        <taxon>Bacteria</taxon>
        <taxon>Pseudomonadati</taxon>
        <taxon>Pseudomonadota</taxon>
        <taxon>Alphaproteobacteria</taxon>
        <taxon>Hyphomicrobiales</taxon>
        <taxon>Aurantimonadaceae</taxon>
        <taxon>Aureimonas</taxon>
    </lineage>
</organism>
<dbReference type="InterPro" id="IPR017511">
    <property type="entry name" value="PQQ_mDH"/>
</dbReference>
<keyword evidence="5" id="KW-1133">Transmembrane helix</keyword>
<dbReference type="InterPro" id="IPR018391">
    <property type="entry name" value="PQQ_b-propeller_rpt"/>
</dbReference>
<dbReference type="PANTHER" id="PTHR32303:SF4">
    <property type="entry name" value="QUINOPROTEIN GLUCOSE DEHYDROGENASE"/>
    <property type="match status" value="1"/>
</dbReference>
<dbReference type="InterPro" id="IPR011047">
    <property type="entry name" value="Quinoprotein_ADH-like_sf"/>
</dbReference>
<gene>
    <name evidence="7" type="ORF">ACFSKQ_16070</name>
</gene>
<feature type="transmembrane region" description="Helical" evidence="5">
    <location>
        <begin position="62"/>
        <end position="78"/>
    </location>
</feature>
<evidence type="ECO:0000256" key="1">
    <source>
        <dbReference type="ARBA" id="ARBA00001931"/>
    </source>
</evidence>